<sequence>MLVQFSDSKKTQIIAYMAGPQDPDDFPNQGEVEVDDPKWVVFYDKVHMWLDRLPEPITSKR</sequence>
<name>A0ABM5UGD8_YERAE</name>
<dbReference type="EMBL" id="CP011975">
    <property type="protein sequence ID" value="AKP34897.1"/>
    <property type="molecule type" value="Genomic_DNA"/>
</dbReference>
<dbReference type="RefSeq" id="WP_048619794.1">
    <property type="nucleotide sequence ID" value="NZ_CABHQD010000317.1"/>
</dbReference>
<reference evidence="1 2" key="1">
    <citation type="journal article" date="2015" name="Genome Announc.">
        <title>De Novo Genome Sequence of Yersinia aleksiciae Y159T.</title>
        <authorList>
            <person name="Sprague L.D."/>
            <person name="Neubauer H."/>
        </authorList>
    </citation>
    <scope>NUCLEOTIDE SEQUENCE [LARGE SCALE GENOMIC DNA]</scope>
    <source>
        <strain evidence="1 2">159</strain>
    </source>
</reference>
<dbReference type="Proteomes" id="UP000069914">
    <property type="component" value="Chromosome"/>
</dbReference>
<evidence type="ECO:0000313" key="2">
    <source>
        <dbReference type="Proteomes" id="UP000069914"/>
    </source>
</evidence>
<proteinExistence type="predicted"/>
<organism evidence="1 2">
    <name type="scientific">Yersinia aleksiciae</name>
    <dbReference type="NCBI Taxonomy" id="263819"/>
    <lineage>
        <taxon>Bacteria</taxon>
        <taxon>Pseudomonadati</taxon>
        <taxon>Pseudomonadota</taxon>
        <taxon>Gammaproteobacteria</taxon>
        <taxon>Enterobacterales</taxon>
        <taxon>Yersiniaceae</taxon>
        <taxon>Yersinia</taxon>
    </lineage>
</organism>
<protein>
    <submittedName>
        <fullName evidence="1">Uncharacterized protein</fullName>
    </submittedName>
</protein>
<dbReference type="GeneID" id="61903708"/>
<gene>
    <name evidence="1" type="ORF">ACZ76_15895</name>
</gene>
<keyword evidence="2" id="KW-1185">Reference proteome</keyword>
<evidence type="ECO:0000313" key="1">
    <source>
        <dbReference type="EMBL" id="AKP34897.1"/>
    </source>
</evidence>
<accession>A0ABM5UGD8</accession>